<dbReference type="Pfam" id="PF07238">
    <property type="entry name" value="PilZ"/>
    <property type="match status" value="1"/>
</dbReference>
<evidence type="ECO:0000313" key="3">
    <source>
        <dbReference type="Proteomes" id="UP000724149"/>
    </source>
</evidence>
<sequence length="220" mass="25391">MTMKDFIECAVDLRCTVLTKDNQFLFVGRITHYDPETDMIRLVDYERRLIPRNSAPEGSTVKLFIKLTQNKGELILIEGKVVKSMSLFLMIQAVQAVIKEEARDNYRQNIMRPAALSKVNEEPREVPCTILNVSATGIALQSPGLFQIGDILELTRQRFRVRGPEHTVKCKVVRMRGLTEGGYFYGCQFVELTQEEENRLYQDMFALQAAEMYKQRNPKF</sequence>
<dbReference type="Gene3D" id="2.40.10.220">
    <property type="entry name" value="predicted glycosyltransferase like domains"/>
    <property type="match status" value="1"/>
</dbReference>
<dbReference type="InterPro" id="IPR009875">
    <property type="entry name" value="PilZ_domain"/>
</dbReference>
<reference evidence="2 3" key="1">
    <citation type="journal article" date="2021" name="Sci. Rep.">
        <title>The distribution of antibiotic resistance genes in chicken gut microbiota commensals.</title>
        <authorList>
            <person name="Juricova H."/>
            <person name="Matiasovicova J."/>
            <person name="Kubasova T."/>
            <person name="Cejkova D."/>
            <person name="Rychlik I."/>
        </authorList>
    </citation>
    <scope>NUCLEOTIDE SEQUENCE [LARGE SCALE GENOMIC DNA]</scope>
    <source>
        <strain evidence="2 3">An564</strain>
    </source>
</reference>
<keyword evidence="3" id="KW-1185">Reference proteome</keyword>
<organism evidence="2 3">
    <name type="scientific">Hydrogenoanaerobacterium saccharovorans</name>
    <dbReference type="NCBI Taxonomy" id="474960"/>
    <lineage>
        <taxon>Bacteria</taxon>
        <taxon>Bacillati</taxon>
        <taxon>Bacillota</taxon>
        <taxon>Clostridia</taxon>
        <taxon>Eubacteriales</taxon>
        <taxon>Oscillospiraceae</taxon>
        <taxon>Hydrogenoanaerobacterium</taxon>
    </lineage>
</organism>
<dbReference type="SUPFAM" id="SSF141371">
    <property type="entry name" value="PilZ domain-like"/>
    <property type="match status" value="1"/>
</dbReference>
<feature type="domain" description="PilZ" evidence="1">
    <location>
        <begin position="103"/>
        <end position="202"/>
    </location>
</feature>
<evidence type="ECO:0000313" key="2">
    <source>
        <dbReference type="EMBL" id="MBM6923117.1"/>
    </source>
</evidence>
<dbReference type="Proteomes" id="UP000724149">
    <property type="component" value="Unassembled WGS sequence"/>
</dbReference>
<evidence type="ECO:0000259" key="1">
    <source>
        <dbReference type="Pfam" id="PF07238"/>
    </source>
</evidence>
<name>A0ABS2GL44_9FIRM</name>
<gene>
    <name evidence="2" type="ORF">H9X81_05340</name>
</gene>
<comment type="caution">
    <text evidence="2">The sequence shown here is derived from an EMBL/GenBank/DDBJ whole genome shotgun (WGS) entry which is preliminary data.</text>
</comment>
<proteinExistence type="predicted"/>
<accession>A0ABS2GL44</accession>
<dbReference type="EMBL" id="JACSNR010000004">
    <property type="protein sequence ID" value="MBM6923117.1"/>
    <property type="molecule type" value="Genomic_DNA"/>
</dbReference>
<protein>
    <submittedName>
        <fullName evidence="2">PilZ domain-containing protein</fullName>
    </submittedName>
</protein>
<dbReference type="RefSeq" id="WP_204720372.1">
    <property type="nucleotide sequence ID" value="NZ_JACSNR010000004.1"/>
</dbReference>